<evidence type="ECO:0000256" key="2">
    <source>
        <dbReference type="ARBA" id="ARBA00022741"/>
    </source>
</evidence>
<evidence type="ECO:0000313" key="8">
    <source>
        <dbReference type="Proteomes" id="UP000236333"/>
    </source>
</evidence>
<dbReference type="GO" id="GO:0070740">
    <property type="term" value="F:tubulin-glutamic acid ligase activity"/>
    <property type="evidence" value="ECO:0007669"/>
    <property type="project" value="TreeGrafter"/>
</dbReference>
<proteinExistence type="predicted"/>
<evidence type="ECO:0000256" key="3">
    <source>
        <dbReference type="ARBA" id="ARBA00022840"/>
    </source>
</evidence>
<feature type="compositionally biased region" description="Gly residues" evidence="6">
    <location>
        <begin position="312"/>
        <end position="323"/>
    </location>
</feature>
<evidence type="ECO:0000313" key="7">
    <source>
        <dbReference type="EMBL" id="PNH12996.1"/>
    </source>
</evidence>
<comment type="catalytic activity">
    <reaction evidence="5">
        <text>L-glutamyl-[protein] + L-glutamate + ATP = gamma-L-glutamyl-L-glutamyl-[protein] + ADP + phosphate + H(+)</text>
        <dbReference type="Rhea" id="RHEA:60144"/>
        <dbReference type="Rhea" id="RHEA-COMP:10208"/>
        <dbReference type="Rhea" id="RHEA-COMP:15517"/>
        <dbReference type="ChEBI" id="CHEBI:15378"/>
        <dbReference type="ChEBI" id="CHEBI:29973"/>
        <dbReference type="ChEBI" id="CHEBI:29985"/>
        <dbReference type="ChEBI" id="CHEBI:30616"/>
        <dbReference type="ChEBI" id="CHEBI:43474"/>
        <dbReference type="ChEBI" id="CHEBI:143622"/>
        <dbReference type="ChEBI" id="CHEBI:456216"/>
    </reaction>
    <physiologicalReaction direction="left-to-right" evidence="5">
        <dbReference type="Rhea" id="RHEA:60145"/>
    </physiologicalReaction>
</comment>
<evidence type="ECO:0000256" key="1">
    <source>
        <dbReference type="ARBA" id="ARBA00022598"/>
    </source>
</evidence>
<dbReference type="GO" id="GO:0005524">
    <property type="term" value="F:ATP binding"/>
    <property type="evidence" value="ECO:0007669"/>
    <property type="project" value="UniProtKB-KW"/>
</dbReference>
<accession>A0A2J8AKE3</accession>
<dbReference type="EMBL" id="PGGS01000001">
    <property type="protein sequence ID" value="PNH12996.1"/>
    <property type="molecule type" value="Genomic_DNA"/>
</dbReference>
<dbReference type="OrthoDB" id="202825at2759"/>
<keyword evidence="2" id="KW-0547">Nucleotide-binding</keyword>
<dbReference type="Pfam" id="PF03133">
    <property type="entry name" value="TTL"/>
    <property type="match status" value="1"/>
</dbReference>
<protein>
    <recommendedName>
        <fullName evidence="4">Tubulin--tyrosine ligase-like protein 5</fullName>
    </recommendedName>
</protein>
<dbReference type="InterPro" id="IPR004344">
    <property type="entry name" value="TTL/TTLL_fam"/>
</dbReference>
<dbReference type="GO" id="GO:0015631">
    <property type="term" value="F:tubulin binding"/>
    <property type="evidence" value="ECO:0007669"/>
    <property type="project" value="TreeGrafter"/>
</dbReference>
<comment type="caution">
    <text evidence="7">The sequence shown here is derived from an EMBL/GenBank/DDBJ whole genome shotgun (WGS) entry which is preliminary data.</text>
</comment>
<dbReference type="Proteomes" id="UP000236333">
    <property type="component" value="Unassembled WGS sequence"/>
</dbReference>
<evidence type="ECO:0000256" key="6">
    <source>
        <dbReference type="SAM" id="MobiDB-lite"/>
    </source>
</evidence>
<dbReference type="Gene3D" id="3.30.470.20">
    <property type="entry name" value="ATP-grasp fold, B domain"/>
    <property type="match status" value="1"/>
</dbReference>
<dbReference type="PANTHER" id="PTHR12241:SF145">
    <property type="entry name" value="TUBULIN POLYGLUTAMYLASE TTLL5"/>
    <property type="match status" value="1"/>
</dbReference>
<organism evidence="7 8">
    <name type="scientific">Tetrabaena socialis</name>
    <dbReference type="NCBI Taxonomy" id="47790"/>
    <lineage>
        <taxon>Eukaryota</taxon>
        <taxon>Viridiplantae</taxon>
        <taxon>Chlorophyta</taxon>
        <taxon>core chlorophytes</taxon>
        <taxon>Chlorophyceae</taxon>
        <taxon>CS clade</taxon>
        <taxon>Chlamydomonadales</taxon>
        <taxon>Tetrabaenaceae</taxon>
        <taxon>Tetrabaena</taxon>
    </lineage>
</organism>
<keyword evidence="1" id="KW-0436">Ligase</keyword>
<evidence type="ECO:0000256" key="5">
    <source>
        <dbReference type="ARBA" id="ARBA00049274"/>
    </source>
</evidence>
<dbReference type="AlphaFoldDB" id="A0A2J8AKE3"/>
<name>A0A2J8AKE3_9CHLO</name>
<dbReference type="GO" id="GO:0036064">
    <property type="term" value="C:ciliary basal body"/>
    <property type="evidence" value="ECO:0007669"/>
    <property type="project" value="TreeGrafter"/>
</dbReference>
<dbReference type="PANTHER" id="PTHR12241">
    <property type="entry name" value="TUBULIN POLYGLUTAMYLASE"/>
    <property type="match status" value="1"/>
</dbReference>
<evidence type="ECO:0000256" key="4">
    <source>
        <dbReference type="ARBA" id="ARBA00041448"/>
    </source>
</evidence>
<feature type="compositionally biased region" description="Acidic residues" evidence="6">
    <location>
        <begin position="324"/>
        <end position="333"/>
    </location>
</feature>
<keyword evidence="3" id="KW-0067">ATP-binding</keyword>
<gene>
    <name evidence="7" type="ORF">TSOC_000073</name>
</gene>
<feature type="region of interest" description="Disordered" evidence="6">
    <location>
        <begin position="282"/>
        <end position="333"/>
    </location>
</feature>
<dbReference type="GO" id="GO:0000226">
    <property type="term" value="P:microtubule cytoskeleton organization"/>
    <property type="evidence" value="ECO:0007669"/>
    <property type="project" value="TreeGrafter"/>
</dbReference>
<reference evidence="7 8" key="1">
    <citation type="journal article" date="2017" name="Mol. Biol. Evol.">
        <title>The 4-celled Tetrabaena socialis nuclear genome reveals the essential components for genetic control of cell number at the origin of multicellularity in the volvocine lineage.</title>
        <authorList>
            <person name="Featherston J."/>
            <person name="Arakaki Y."/>
            <person name="Hanschen E.R."/>
            <person name="Ferris P.J."/>
            <person name="Michod R.E."/>
            <person name="Olson B.J.S.C."/>
            <person name="Nozaki H."/>
            <person name="Durand P.M."/>
        </authorList>
    </citation>
    <scope>NUCLEOTIDE SEQUENCE [LARGE SCALE GENOMIC DNA]</scope>
    <source>
        <strain evidence="7 8">NIES-571</strain>
    </source>
</reference>
<keyword evidence="8" id="KW-1185">Reference proteome</keyword>
<sequence>GVRTGGYPKSAPMPGPLGWQRAGDWDFLWAPARLALKALPHVKPGQLVSACPGLMSITKKVGAEAYGTMWKLIQRNSALVMAAALKHIKADHEVLKASSGMTCEVVGLDYLIDEDLHPWLLEVNGTPSLQVEHENPRVEQLIHEQKNGMVQDLMGLLGLRDRFKPRYAALRAAAKSKQQAVAAAAVAAAAAGSGSAASLAAAVAAASAAAAAAPGAAALTRRLREQLLPTSDEAVMARVLQELANAGGFEPLMGLMPLDPQPGLTVPWDARDFELRRLMEAGLDPAASSGSDAGPWAGRRGSPGQPEEPAQGAGGGAGAGGDDASGDEDEEDD</sequence>
<feature type="non-terminal residue" evidence="7">
    <location>
        <position position="1"/>
    </location>
</feature>